<dbReference type="Proteomes" id="UP001197093">
    <property type="component" value="Unassembled WGS sequence"/>
</dbReference>
<name>A0AAD4I028_9PEZI</name>
<accession>A0AAD4I028</accession>
<feature type="compositionally biased region" description="Polar residues" evidence="1">
    <location>
        <begin position="109"/>
        <end position="133"/>
    </location>
</feature>
<proteinExistence type="predicted"/>
<evidence type="ECO:0000313" key="3">
    <source>
        <dbReference type="Proteomes" id="UP001197093"/>
    </source>
</evidence>
<sequence length="277" mass="30458">MEGLRKVPDEEDKGYAEVLENTQLVLIAMVQKLYSMLRNDETWEFGEPELNDRGEPVVHNVASKLGCLRPNSDLDLPTHSIFPEDEAGMAELARQLQDQAAASGAGEIRQTSRQKTESCSIYNQTDRANSSAKSDAEDSNLDCEPDYRRAAFGAASAVNMSLSSLGYADFDISPPSAVLSDGFPPNQHSPTVSQHTSTLQWSTRPPSMDFAAQKMWMAGQGYMETDRMNWGVLASNFAIKGQEFSSSCRNSEVMMGMGDPMIYAGYEDDTLRPLSPS</sequence>
<organism evidence="2 3">
    <name type="scientific">Staphylotrichum longicolle</name>
    <dbReference type="NCBI Taxonomy" id="669026"/>
    <lineage>
        <taxon>Eukaryota</taxon>
        <taxon>Fungi</taxon>
        <taxon>Dikarya</taxon>
        <taxon>Ascomycota</taxon>
        <taxon>Pezizomycotina</taxon>
        <taxon>Sordariomycetes</taxon>
        <taxon>Sordariomycetidae</taxon>
        <taxon>Sordariales</taxon>
        <taxon>Chaetomiaceae</taxon>
        <taxon>Staphylotrichum</taxon>
    </lineage>
</organism>
<feature type="region of interest" description="Disordered" evidence="1">
    <location>
        <begin position="100"/>
        <end position="141"/>
    </location>
</feature>
<gene>
    <name evidence="2" type="ORF">NEMBOFW57_004035</name>
</gene>
<keyword evidence="3" id="KW-1185">Reference proteome</keyword>
<evidence type="ECO:0000256" key="1">
    <source>
        <dbReference type="SAM" id="MobiDB-lite"/>
    </source>
</evidence>
<protein>
    <submittedName>
        <fullName evidence="2">Uncharacterized protein</fullName>
    </submittedName>
</protein>
<dbReference type="AlphaFoldDB" id="A0AAD4I028"/>
<comment type="caution">
    <text evidence="2">The sequence shown here is derived from an EMBL/GenBank/DDBJ whole genome shotgun (WGS) entry which is preliminary data.</text>
</comment>
<reference evidence="2" key="1">
    <citation type="submission" date="2023-02" db="EMBL/GenBank/DDBJ databases">
        <authorList>
            <person name="Palmer J.M."/>
        </authorList>
    </citation>
    <scope>NUCLEOTIDE SEQUENCE</scope>
    <source>
        <strain evidence="2">FW57</strain>
    </source>
</reference>
<evidence type="ECO:0000313" key="2">
    <source>
        <dbReference type="EMBL" id="KAG7293974.1"/>
    </source>
</evidence>
<dbReference type="EMBL" id="JAHCVI010000001">
    <property type="protein sequence ID" value="KAG7293974.1"/>
    <property type="molecule type" value="Genomic_DNA"/>
</dbReference>